<sequence length="45" mass="5137">MSRLIWTQEAKQDLERAYHFLAARDKTLAKRALKAIHGGAKLLES</sequence>
<dbReference type="Proteomes" id="UP000470302">
    <property type="component" value="Unassembled WGS sequence"/>
</dbReference>
<gene>
    <name evidence="2" type="ORF">GTP91_00685</name>
</gene>
<protein>
    <submittedName>
        <fullName evidence="2">Type II toxin-antitoxin system RelE/ParE family toxin</fullName>
    </submittedName>
</protein>
<name>A0A845FYL8_9BURK</name>
<dbReference type="EMBL" id="WWCW01000001">
    <property type="protein sequence ID" value="MYM85688.1"/>
    <property type="molecule type" value="Genomic_DNA"/>
</dbReference>
<evidence type="ECO:0000313" key="3">
    <source>
        <dbReference type="Proteomes" id="UP000470302"/>
    </source>
</evidence>
<evidence type="ECO:0000256" key="1">
    <source>
        <dbReference type="ARBA" id="ARBA00022649"/>
    </source>
</evidence>
<organism evidence="2 3">
    <name type="scientific">Duganella vulcania</name>
    <dbReference type="NCBI Taxonomy" id="2692166"/>
    <lineage>
        <taxon>Bacteria</taxon>
        <taxon>Pseudomonadati</taxon>
        <taxon>Pseudomonadota</taxon>
        <taxon>Betaproteobacteria</taxon>
        <taxon>Burkholderiales</taxon>
        <taxon>Oxalobacteraceae</taxon>
        <taxon>Telluria group</taxon>
        <taxon>Duganella</taxon>
    </lineage>
</organism>
<reference evidence="2 3" key="1">
    <citation type="submission" date="2020-01" db="EMBL/GenBank/DDBJ databases">
        <title>Novel species isolated from a subtropical stream in China.</title>
        <authorList>
            <person name="Lu H."/>
        </authorList>
    </citation>
    <scope>NUCLEOTIDE SEQUENCE [LARGE SCALE GENOMIC DNA]</scope>
    <source>
        <strain evidence="2 3">FT82W</strain>
    </source>
</reference>
<keyword evidence="1" id="KW-1277">Toxin-antitoxin system</keyword>
<dbReference type="Pfam" id="PF05016">
    <property type="entry name" value="ParE_toxin"/>
    <property type="match status" value="1"/>
</dbReference>
<comment type="caution">
    <text evidence="2">The sequence shown here is derived from an EMBL/GenBank/DDBJ whole genome shotgun (WGS) entry which is preliminary data.</text>
</comment>
<dbReference type="InterPro" id="IPR007712">
    <property type="entry name" value="RelE/ParE_toxin"/>
</dbReference>
<proteinExistence type="predicted"/>
<dbReference type="Gene3D" id="3.30.2310.20">
    <property type="entry name" value="RelE-like"/>
    <property type="match status" value="1"/>
</dbReference>
<dbReference type="InterPro" id="IPR035093">
    <property type="entry name" value="RelE/ParE_toxin_dom_sf"/>
</dbReference>
<accession>A0A845FYL8</accession>
<evidence type="ECO:0000313" key="2">
    <source>
        <dbReference type="EMBL" id="MYM85688.1"/>
    </source>
</evidence>
<dbReference type="AlphaFoldDB" id="A0A845FYL8"/>